<dbReference type="Proteomes" id="UP000238479">
    <property type="component" value="Chromosome 1"/>
</dbReference>
<proteinExistence type="predicted"/>
<dbReference type="Gramene" id="PRQ55559">
    <property type="protein sequence ID" value="PRQ55559"/>
    <property type="gene ID" value="RchiOBHm_Chr1g0325911"/>
</dbReference>
<keyword evidence="2" id="KW-1185">Reference proteome</keyword>
<gene>
    <name evidence="1" type="ORF">RchiOBHm_Chr1g0325911</name>
</gene>
<dbReference type="EMBL" id="PDCK01000039">
    <property type="protein sequence ID" value="PRQ55559.1"/>
    <property type="molecule type" value="Genomic_DNA"/>
</dbReference>
<reference evidence="1 2" key="1">
    <citation type="journal article" date="2018" name="Nat. Genet.">
        <title>The Rosa genome provides new insights in the design of modern roses.</title>
        <authorList>
            <person name="Bendahmane M."/>
        </authorList>
    </citation>
    <scope>NUCLEOTIDE SEQUENCE [LARGE SCALE GENOMIC DNA]</scope>
    <source>
        <strain evidence="2">cv. Old Blush</strain>
    </source>
</reference>
<comment type="caution">
    <text evidence="1">The sequence shown here is derived from an EMBL/GenBank/DDBJ whole genome shotgun (WGS) entry which is preliminary data.</text>
</comment>
<protein>
    <submittedName>
        <fullName evidence="1">Uncharacterized protein</fullName>
    </submittedName>
</protein>
<accession>A0A2P6SA66</accession>
<organism evidence="1 2">
    <name type="scientific">Rosa chinensis</name>
    <name type="common">China rose</name>
    <dbReference type="NCBI Taxonomy" id="74649"/>
    <lineage>
        <taxon>Eukaryota</taxon>
        <taxon>Viridiplantae</taxon>
        <taxon>Streptophyta</taxon>
        <taxon>Embryophyta</taxon>
        <taxon>Tracheophyta</taxon>
        <taxon>Spermatophyta</taxon>
        <taxon>Magnoliopsida</taxon>
        <taxon>eudicotyledons</taxon>
        <taxon>Gunneridae</taxon>
        <taxon>Pentapetalae</taxon>
        <taxon>rosids</taxon>
        <taxon>fabids</taxon>
        <taxon>Rosales</taxon>
        <taxon>Rosaceae</taxon>
        <taxon>Rosoideae</taxon>
        <taxon>Rosoideae incertae sedis</taxon>
        <taxon>Rosa</taxon>
    </lineage>
</organism>
<evidence type="ECO:0000313" key="1">
    <source>
        <dbReference type="EMBL" id="PRQ55559.1"/>
    </source>
</evidence>
<dbReference type="AlphaFoldDB" id="A0A2P6SA66"/>
<sequence>MVCCSIINVPHFMSRWCVLRIGKQSHFCCCYFLIWEGFFSSSSFCTGEGRRGLVYADRFSFSET</sequence>
<name>A0A2P6SA66_ROSCH</name>
<evidence type="ECO:0000313" key="2">
    <source>
        <dbReference type="Proteomes" id="UP000238479"/>
    </source>
</evidence>